<dbReference type="Pfam" id="PF10135">
    <property type="entry name" value="Rod-binding"/>
    <property type="match status" value="1"/>
</dbReference>
<comment type="caution">
    <text evidence="3">The sequence shown here is derived from an EMBL/GenBank/DDBJ whole genome shotgun (WGS) entry which is preliminary data.</text>
</comment>
<feature type="region of interest" description="Disordered" evidence="1">
    <location>
        <begin position="1"/>
        <end position="26"/>
    </location>
</feature>
<proteinExistence type="predicted"/>
<dbReference type="AlphaFoldDB" id="A0A7W6CIM8"/>
<evidence type="ECO:0000259" key="2">
    <source>
        <dbReference type="Pfam" id="PF10135"/>
    </source>
</evidence>
<protein>
    <submittedName>
        <fullName evidence="3">Flagellar protein FlgJ</fullName>
    </submittedName>
</protein>
<dbReference type="Proteomes" id="UP000548867">
    <property type="component" value="Unassembled WGS sequence"/>
</dbReference>
<feature type="domain" description="Flagellar protein FlgJ N-terminal" evidence="2">
    <location>
        <begin position="48"/>
        <end position="91"/>
    </location>
</feature>
<evidence type="ECO:0000256" key="1">
    <source>
        <dbReference type="SAM" id="MobiDB-lite"/>
    </source>
</evidence>
<keyword evidence="3" id="KW-0966">Cell projection</keyword>
<evidence type="ECO:0000313" key="3">
    <source>
        <dbReference type="EMBL" id="MBB3956537.1"/>
    </source>
</evidence>
<keyword evidence="4" id="KW-1185">Reference proteome</keyword>
<keyword evidence="3" id="KW-0969">Cilium</keyword>
<sequence>MSDTTIQPGGALPIASNASPQPTKAQIHEAAQKFEALMLRQMLAQARKVDFGNSLFDQKATENFRDMQDSKMADTMAQRGTLGFARMIEAQLARQTGTGNGE</sequence>
<dbReference type="InterPro" id="IPR019301">
    <property type="entry name" value="Flagellar_prot_FlgJ_N"/>
</dbReference>
<accession>A0A7W6CIM8</accession>
<organism evidence="3 4">
    <name type="scientific">Novosphingobium sediminicola</name>
    <dbReference type="NCBI Taxonomy" id="563162"/>
    <lineage>
        <taxon>Bacteria</taxon>
        <taxon>Pseudomonadati</taxon>
        <taxon>Pseudomonadota</taxon>
        <taxon>Alphaproteobacteria</taxon>
        <taxon>Sphingomonadales</taxon>
        <taxon>Sphingomonadaceae</taxon>
        <taxon>Novosphingobium</taxon>
    </lineage>
</organism>
<evidence type="ECO:0000313" key="4">
    <source>
        <dbReference type="Proteomes" id="UP000548867"/>
    </source>
</evidence>
<name>A0A7W6CIM8_9SPHN</name>
<keyword evidence="3" id="KW-0282">Flagellum</keyword>
<gene>
    <name evidence="3" type="ORF">GGR38_003502</name>
</gene>
<dbReference type="EMBL" id="JACIDX010000014">
    <property type="protein sequence ID" value="MBB3956537.1"/>
    <property type="molecule type" value="Genomic_DNA"/>
</dbReference>
<dbReference type="RefSeq" id="WP_183627408.1">
    <property type="nucleotide sequence ID" value="NZ_JACIDX010000014.1"/>
</dbReference>
<reference evidence="3 4" key="1">
    <citation type="submission" date="2020-08" db="EMBL/GenBank/DDBJ databases">
        <title>Genomic Encyclopedia of Type Strains, Phase IV (KMG-IV): sequencing the most valuable type-strain genomes for metagenomic binning, comparative biology and taxonomic classification.</title>
        <authorList>
            <person name="Goeker M."/>
        </authorList>
    </citation>
    <scope>NUCLEOTIDE SEQUENCE [LARGE SCALE GENOMIC DNA]</scope>
    <source>
        <strain evidence="3 4">DSM 27057</strain>
    </source>
</reference>